<dbReference type="Proteomes" id="UP001157034">
    <property type="component" value="Unassembled WGS sequence"/>
</dbReference>
<gene>
    <name evidence="4" type="ORF">GCM10025881_21210</name>
</gene>
<evidence type="ECO:0000256" key="1">
    <source>
        <dbReference type="ARBA" id="ARBA00022679"/>
    </source>
</evidence>
<protein>
    <submittedName>
        <fullName evidence="4">N-acetyltransferase</fullName>
    </submittedName>
</protein>
<evidence type="ECO:0000259" key="3">
    <source>
        <dbReference type="PROSITE" id="PS51186"/>
    </source>
</evidence>
<keyword evidence="1" id="KW-0808">Transferase</keyword>
<feature type="domain" description="N-acetyltransferase" evidence="3">
    <location>
        <begin position="3"/>
        <end position="150"/>
    </location>
</feature>
<dbReference type="InterPro" id="IPR000182">
    <property type="entry name" value="GNAT_dom"/>
</dbReference>
<name>A0ABQ6K8Z2_9MICO</name>
<dbReference type="InterPro" id="IPR016181">
    <property type="entry name" value="Acyl_CoA_acyltransferase"/>
</dbReference>
<keyword evidence="2" id="KW-0012">Acyltransferase</keyword>
<comment type="caution">
    <text evidence="4">The sequence shown here is derived from an EMBL/GenBank/DDBJ whole genome shotgun (WGS) entry which is preliminary data.</text>
</comment>
<dbReference type="PANTHER" id="PTHR43877:SF2">
    <property type="entry name" value="AMINOALKYLPHOSPHONATE N-ACETYLTRANSFERASE-RELATED"/>
    <property type="match status" value="1"/>
</dbReference>
<evidence type="ECO:0000313" key="5">
    <source>
        <dbReference type="Proteomes" id="UP001157034"/>
    </source>
</evidence>
<keyword evidence="5" id="KW-1185">Reference proteome</keyword>
<accession>A0ABQ6K8Z2</accession>
<evidence type="ECO:0000313" key="4">
    <source>
        <dbReference type="EMBL" id="GMA95297.1"/>
    </source>
</evidence>
<dbReference type="Pfam" id="PF00583">
    <property type="entry name" value="Acetyltransf_1"/>
    <property type="match status" value="1"/>
</dbReference>
<reference evidence="5" key="1">
    <citation type="journal article" date="2019" name="Int. J. Syst. Evol. Microbiol.">
        <title>The Global Catalogue of Microorganisms (GCM) 10K type strain sequencing project: providing services to taxonomists for standard genome sequencing and annotation.</title>
        <authorList>
            <consortium name="The Broad Institute Genomics Platform"/>
            <consortium name="The Broad Institute Genome Sequencing Center for Infectious Disease"/>
            <person name="Wu L."/>
            <person name="Ma J."/>
        </authorList>
    </citation>
    <scope>NUCLEOTIDE SEQUENCE [LARGE SCALE GENOMIC DNA]</scope>
    <source>
        <strain evidence="5">NBRC 108894</strain>
    </source>
</reference>
<proteinExistence type="predicted"/>
<dbReference type="CDD" id="cd04301">
    <property type="entry name" value="NAT_SF"/>
    <property type="match status" value="1"/>
</dbReference>
<dbReference type="SUPFAM" id="SSF55729">
    <property type="entry name" value="Acyl-CoA N-acyltransferases (Nat)"/>
    <property type="match status" value="1"/>
</dbReference>
<dbReference type="RefSeq" id="WP_284254078.1">
    <property type="nucleotide sequence ID" value="NZ_BAAAQO010000002.1"/>
</dbReference>
<dbReference type="PANTHER" id="PTHR43877">
    <property type="entry name" value="AMINOALKYLPHOSPHONATE N-ACETYLTRANSFERASE-RELATED-RELATED"/>
    <property type="match status" value="1"/>
</dbReference>
<organism evidence="4 5">
    <name type="scientific">Pseudolysinimonas kribbensis</name>
    <dbReference type="NCBI Taxonomy" id="433641"/>
    <lineage>
        <taxon>Bacteria</taxon>
        <taxon>Bacillati</taxon>
        <taxon>Actinomycetota</taxon>
        <taxon>Actinomycetes</taxon>
        <taxon>Micrococcales</taxon>
        <taxon>Microbacteriaceae</taxon>
        <taxon>Pseudolysinimonas</taxon>
    </lineage>
</organism>
<dbReference type="EMBL" id="BSVB01000001">
    <property type="protein sequence ID" value="GMA95297.1"/>
    <property type="molecule type" value="Genomic_DNA"/>
</dbReference>
<dbReference type="Gene3D" id="3.40.630.30">
    <property type="match status" value="1"/>
</dbReference>
<dbReference type="PROSITE" id="PS51186">
    <property type="entry name" value="GNAT"/>
    <property type="match status" value="1"/>
</dbReference>
<sequence>MSLEVVPVPWADPDAVRLREAQRVEIEGRYGGDTEPGPKPSADDIALFVVARRDGEALGCGALRAIDAGHGEVKRMYVAPAARGTGVSTAILRALEGAARELGWTRLLLETGTRQPDAMRFYTREGYTPIPNYGHYADSPESRCFAKELTPGA</sequence>
<dbReference type="InterPro" id="IPR050832">
    <property type="entry name" value="Bact_Acetyltransf"/>
</dbReference>
<evidence type="ECO:0000256" key="2">
    <source>
        <dbReference type="ARBA" id="ARBA00023315"/>
    </source>
</evidence>